<feature type="domain" description="R13L1/DRL21-like LRR repeat region" evidence="7">
    <location>
        <begin position="725"/>
        <end position="855"/>
    </location>
</feature>
<reference evidence="8 9" key="1">
    <citation type="submission" date="2017-09" db="EMBL/GenBank/DDBJ databases">
        <authorList>
            <consortium name="International Durum Wheat Genome Sequencing Consortium (IDWGSC)"/>
            <person name="Milanesi L."/>
        </authorList>
    </citation>
    <scope>NUCLEOTIDE SEQUENCE [LARGE SCALE GENOMIC DNA]</scope>
    <source>
        <strain evidence="9">cv. Svevo</strain>
    </source>
</reference>
<dbReference type="Pfam" id="PF25019">
    <property type="entry name" value="LRR_R13L1-DRL21"/>
    <property type="match status" value="1"/>
</dbReference>
<dbReference type="Pfam" id="PF23559">
    <property type="entry name" value="WHD_DRP"/>
    <property type="match status" value="1"/>
</dbReference>
<evidence type="ECO:0000259" key="5">
    <source>
        <dbReference type="Pfam" id="PF00931"/>
    </source>
</evidence>
<dbReference type="PANTHER" id="PTHR36766:SF64">
    <property type="entry name" value="OS12G0206100 PROTEIN"/>
    <property type="match status" value="1"/>
</dbReference>
<feature type="domain" description="NB-ARC" evidence="5">
    <location>
        <begin position="226"/>
        <end position="379"/>
    </location>
</feature>
<proteinExistence type="predicted"/>
<dbReference type="PANTHER" id="PTHR36766">
    <property type="entry name" value="PLANT BROAD-SPECTRUM MILDEW RESISTANCE PROTEIN RPW8"/>
    <property type="match status" value="1"/>
</dbReference>
<evidence type="ECO:0000256" key="4">
    <source>
        <dbReference type="SAM" id="Phobius"/>
    </source>
</evidence>
<protein>
    <recommendedName>
        <fullName evidence="10">NB-ARC domain-containing protein</fullName>
    </recommendedName>
</protein>
<dbReference type="InterPro" id="IPR058922">
    <property type="entry name" value="WHD_DRP"/>
</dbReference>
<dbReference type="PRINTS" id="PR00364">
    <property type="entry name" value="DISEASERSIST"/>
</dbReference>
<dbReference type="Gene3D" id="3.40.50.300">
    <property type="entry name" value="P-loop containing nucleotide triphosphate hydrolases"/>
    <property type="match status" value="1"/>
</dbReference>
<dbReference type="Gene3D" id="1.10.10.10">
    <property type="entry name" value="Winged helix-like DNA-binding domain superfamily/Winged helix DNA-binding domain"/>
    <property type="match status" value="1"/>
</dbReference>
<evidence type="ECO:0000256" key="1">
    <source>
        <dbReference type="ARBA" id="ARBA00022614"/>
    </source>
</evidence>
<feature type="domain" description="Disease resistance protein winged helix" evidence="6">
    <location>
        <begin position="466"/>
        <end position="537"/>
    </location>
</feature>
<dbReference type="GO" id="GO:0002758">
    <property type="term" value="P:innate immune response-activating signaling pathway"/>
    <property type="evidence" value="ECO:0007669"/>
    <property type="project" value="UniProtKB-ARBA"/>
</dbReference>
<dbReference type="GO" id="GO:0009626">
    <property type="term" value="P:plant-type hypersensitive response"/>
    <property type="evidence" value="ECO:0007669"/>
    <property type="project" value="UniProtKB-ARBA"/>
</dbReference>
<evidence type="ECO:0000259" key="6">
    <source>
        <dbReference type="Pfam" id="PF23559"/>
    </source>
</evidence>
<gene>
    <name evidence="8" type="ORF">TRITD_2Bv1G250040</name>
</gene>
<dbReference type="Pfam" id="PF00931">
    <property type="entry name" value="NB-ARC"/>
    <property type="match status" value="1"/>
</dbReference>
<dbReference type="Proteomes" id="UP000324705">
    <property type="component" value="Chromosome 2B"/>
</dbReference>
<keyword evidence="4" id="KW-0472">Membrane</keyword>
<dbReference type="InterPro" id="IPR032675">
    <property type="entry name" value="LRR_dom_sf"/>
</dbReference>
<keyword evidence="4" id="KW-1133">Transmembrane helix</keyword>
<keyword evidence="9" id="KW-1185">Reference proteome</keyword>
<keyword evidence="3" id="KW-0611">Plant defense</keyword>
<evidence type="ECO:0000313" key="8">
    <source>
        <dbReference type="EMBL" id="VAH53880.1"/>
    </source>
</evidence>
<keyword evidence="1" id="KW-0433">Leucine-rich repeat</keyword>
<dbReference type="SUPFAM" id="SSF52540">
    <property type="entry name" value="P-loop containing nucleoside triphosphate hydrolases"/>
    <property type="match status" value="1"/>
</dbReference>
<dbReference type="GO" id="GO:0043531">
    <property type="term" value="F:ADP binding"/>
    <property type="evidence" value="ECO:0007669"/>
    <property type="project" value="InterPro"/>
</dbReference>
<feature type="transmembrane region" description="Helical" evidence="4">
    <location>
        <begin position="969"/>
        <end position="986"/>
    </location>
</feature>
<dbReference type="SUPFAM" id="SSF52058">
    <property type="entry name" value="L domain-like"/>
    <property type="match status" value="1"/>
</dbReference>
<evidence type="ECO:0000256" key="2">
    <source>
        <dbReference type="ARBA" id="ARBA00022737"/>
    </source>
</evidence>
<evidence type="ECO:0000313" key="9">
    <source>
        <dbReference type="Proteomes" id="UP000324705"/>
    </source>
</evidence>
<dbReference type="InterPro" id="IPR036388">
    <property type="entry name" value="WH-like_DNA-bd_sf"/>
</dbReference>
<sequence>MVDPLTLSGVAWGISMAGWVISPIMTKLVDKALSHIKPGKSKDKLHELLTHTLPSLALTLEAAEGSPYMDLFKNLVGDLKSAFYDMEDMLDKVEYLLHEKRLAGQKKSKWIIFASHDDAGPSDQGVHINSSLIISQPLNSTLKKNMKKIKELIDKAQETIKQANLPCQKESRIYGRNVMATYAQKPTIADPVEKVTGRDADRLRIIKMLHDTHGKEAKAISSEGKCFSVIGICGIPGSGKTTLAQYVCVSERTAGYFNLVMWIHVSQNFSVETIYREMFVIASGNQHLYSNSVDGIKKELEKKLHGKRFLLVLDDIWSDNDVADQQLPLLLSPFNVGSRGSKVLVTSRNADAVPALGLNRYTTIPIQDLDEKDFFEVLMYYALGDSRLDDIDQKELHIIGSEIVHKLRRSPLAARTVGGQLRRRQNVECWRRIRDSDLLKDTMGALVLSYQYLDEHLKRCFAYCSVFPRRHRLARDVLVKMWAAEGFVTVTNGDDTEDVCQKYFDELVSASFLQLRVKEEPYEEDCYIVHDLLHDLAEKVAGSDCFRIENGWTGEVPQDVRHLYVETANGWAIIDKIVKLENLRTLIIHAVQNNNTIISKEIIEKVFTKLSKLRVLDMRSDMDASHKFSLPDSFGNLEHLRYISFFNRGGLATLTLPATIAKLYHLEVLSFPGCKNLVLSSKEDMANLTNMRILRPVPVIPNIGRMTCLQELGLFRVMKEHGYELRQLKYLNKLKRNLVLEGLELVGSKEEALEARLSDKEQLKVVLLDWGNNDSSSNLEVQLQADVLEGLCPPSFLKFLEIRDYKGLRAPDWSVGNTKGENCLESLWLNRCSRLGPAPELVEYFVNLRELILTGCNWDTLPNNIEQLKSLVALRIQYCLEIQSLPVLPQSLKRIEFWGCDEAFMRSCQTSGDSNWHKIKHVRSVCFEGRQMRTGTIETQSLHWKQYLLDDDNGAGRILLRVIPKASCLLYICLLTCFISWLWLRCGRNLIMSWMDASDV</sequence>
<dbReference type="EMBL" id="LT934114">
    <property type="protein sequence ID" value="VAH53880.1"/>
    <property type="molecule type" value="Genomic_DNA"/>
</dbReference>
<organism evidence="8 9">
    <name type="scientific">Triticum turgidum subsp. durum</name>
    <name type="common">Durum wheat</name>
    <name type="synonym">Triticum durum</name>
    <dbReference type="NCBI Taxonomy" id="4567"/>
    <lineage>
        <taxon>Eukaryota</taxon>
        <taxon>Viridiplantae</taxon>
        <taxon>Streptophyta</taxon>
        <taxon>Embryophyta</taxon>
        <taxon>Tracheophyta</taxon>
        <taxon>Spermatophyta</taxon>
        <taxon>Magnoliopsida</taxon>
        <taxon>Liliopsida</taxon>
        <taxon>Poales</taxon>
        <taxon>Poaceae</taxon>
        <taxon>BOP clade</taxon>
        <taxon>Pooideae</taxon>
        <taxon>Triticodae</taxon>
        <taxon>Triticeae</taxon>
        <taxon>Triticinae</taxon>
        <taxon>Triticum</taxon>
    </lineage>
</organism>
<dbReference type="Gramene" id="TRITD2Bv1G250040.1">
    <property type="protein sequence ID" value="TRITD2Bv1G250040.1"/>
    <property type="gene ID" value="TRITD2Bv1G250040"/>
</dbReference>
<dbReference type="FunFam" id="1.10.10.10:FF:000322">
    <property type="entry name" value="Probable disease resistance protein At1g63360"/>
    <property type="match status" value="1"/>
</dbReference>
<accession>A0A9R1Q349</accession>
<dbReference type="Gene3D" id="3.80.10.10">
    <property type="entry name" value="Ribonuclease Inhibitor"/>
    <property type="match status" value="1"/>
</dbReference>
<dbReference type="GO" id="GO:0042742">
    <property type="term" value="P:defense response to bacterium"/>
    <property type="evidence" value="ECO:0007669"/>
    <property type="project" value="UniProtKB-ARBA"/>
</dbReference>
<name>A0A9R1Q349_TRITD</name>
<evidence type="ECO:0000259" key="7">
    <source>
        <dbReference type="Pfam" id="PF25019"/>
    </source>
</evidence>
<keyword evidence="4" id="KW-0812">Transmembrane</keyword>
<keyword evidence="2" id="KW-0677">Repeat</keyword>
<dbReference type="InterPro" id="IPR056789">
    <property type="entry name" value="LRR_R13L1-DRL21"/>
</dbReference>
<evidence type="ECO:0008006" key="10">
    <source>
        <dbReference type="Google" id="ProtNLM"/>
    </source>
</evidence>
<dbReference type="InterPro" id="IPR027417">
    <property type="entry name" value="P-loop_NTPase"/>
</dbReference>
<dbReference type="InterPro" id="IPR002182">
    <property type="entry name" value="NB-ARC"/>
</dbReference>
<dbReference type="AlphaFoldDB" id="A0A9R1Q349"/>
<evidence type="ECO:0000256" key="3">
    <source>
        <dbReference type="ARBA" id="ARBA00022821"/>
    </source>
</evidence>